<dbReference type="SMART" id="SM00441">
    <property type="entry name" value="FF"/>
    <property type="match status" value="5"/>
</dbReference>
<keyword evidence="5" id="KW-0539">Nucleus</keyword>
<evidence type="ECO:0000313" key="14">
    <source>
        <dbReference type="Proteomes" id="UP000230069"/>
    </source>
</evidence>
<dbReference type="EMBL" id="KZ305023">
    <property type="protein sequence ID" value="PIA57042.1"/>
    <property type="molecule type" value="Genomic_DNA"/>
</dbReference>
<dbReference type="InParanoid" id="A0A2G5EMP1"/>
<evidence type="ECO:0000256" key="3">
    <source>
        <dbReference type="ARBA" id="ARBA00022737"/>
    </source>
</evidence>
<evidence type="ECO:0000256" key="9">
    <source>
        <dbReference type="SAM" id="Coils"/>
    </source>
</evidence>
<dbReference type="InterPro" id="IPR036517">
    <property type="entry name" value="FF_domain_sf"/>
</dbReference>
<feature type="region of interest" description="Disordered" evidence="10">
    <location>
        <begin position="852"/>
        <end position="1005"/>
    </location>
</feature>
<protein>
    <recommendedName>
        <fullName evidence="15">Pre-mRNA-processing protein 40A</fullName>
    </recommendedName>
</protein>
<evidence type="ECO:0000256" key="6">
    <source>
        <dbReference type="ARBA" id="ARBA00056384"/>
    </source>
</evidence>
<dbReference type="PANTHER" id="PTHR11864">
    <property type="entry name" value="PRE-MRNA-PROCESSING PROTEIN PRP40"/>
    <property type="match status" value="1"/>
</dbReference>
<dbReference type="PROSITE" id="PS01159">
    <property type="entry name" value="WW_DOMAIN_1"/>
    <property type="match status" value="1"/>
</dbReference>
<feature type="domain" description="WW" evidence="11">
    <location>
        <begin position="236"/>
        <end position="269"/>
    </location>
</feature>
<feature type="compositionally biased region" description="Polar residues" evidence="10">
    <location>
        <begin position="1"/>
        <end position="11"/>
    </location>
</feature>
<proteinExistence type="inferred from homology"/>
<organism evidence="13 14">
    <name type="scientific">Aquilegia coerulea</name>
    <name type="common">Rocky mountain columbine</name>
    <dbReference type="NCBI Taxonomy" id="218851"/>
    <lineage>
        <taxon>Eukaryota</taxon>
        <taxon>Viridiplantae</taxon>
        <taxon>Streptophyta</taxon>
        <taxon>Embryophyta</taxon>
        <taxon>Tracheophyta</taxon>
        <taxon>Spermatophyta</taxon>
        <taxon>Magnoliopsida</taxon>
        <taxon>Ranunculales</taxon>
        <taxon>Ranunculaceae</taxon>
        <taxon>Thalictroideae</taxon>
        <taxon>Aquilegia</taxon>
    </lineage>
</organism>
<keyword evidence="3" id="KW-0677">Repeat</keyword>
<feature type="compositionally biased region" description="Basic and acidic residues" evidence="10">
    <location>
        <begin position="852"/>
        <end position="899"/>
    </location>
</feature>
<feature type="compositionally biased region" description="Low complexity" evidence="10">
    <location>
        <begin position="28"/>
        <end position="43"/>
    </location>
</feature>
<evidence type="ECO:0000256" key="5">
    <source>
        <dbReference type="ARBA" id="ARBA00023242"/>
    </source>
</evidence>
<feature type="domain" description="FF" evidence="12">
    <location>
        <begin position="572"/>
        <end position="633"/>
    </location>
</feature>
<gene>
    <name evidence="13" type="ORF">AQUCO_00600043v1</name>
</gene>
<feature type="coiled-coil region" evidence="9">
    <location>
        <begin position="761"/>
        <end position="792"/>
    </location>
</feature>
<dbReference type="GO" id="GO:0003723">
    <property type="term" value="F:RNA binding"/>
    <property type="evidence" value="ECO:0007669"/>
    <property type="project" value="TreeGrafter"/>
</dbReference>
<feature type="domain" description="FF" evidence="12">
    <location>
        <begin position="651"/>
        <end position="714"/>
    </location>
</feature>
<evidence type="ECO:0000259" key="12">
    <source>
        <dbReference type="PROSITE" id="PS51676"/>
    </source>
</evidence>
<feature type="compositionally biased region" description="Basic residues" evidence="10">
    <location>
        <begin position="947"/>
        <end position="962"/>
    </location>
</feature>
<evidence type="ECO:0000256" key="1">
    <source>
        <dbReference type="ARBA" id="ARBA00004123"/>
    </source>
</evidence>
<accession>A0A2G5EMP1</accession>
<dbReference type="SUPFAM" id="SSF51045">
    <property type="entry name" value="WW domain"/>
    <property type="match status" value="2"/>
</dbReference>
<dbReference type="Gene3D" id="1.10.10.440">
    <property type="entry name" value="FF domain"/>
    <property type="match status" value="5"/>
</dbReference>
<dbReference type="FunFam" id="2.20.70.10:FF:000127">
    <property type="entry name" value="Pre-mRNA-processing protein 40A"/>
    <property type="match status" value="1"/>
</dbReference>
<feature type="domain" description="WW" evidence="11">
    <location>
        <begin position="195"/>
        <end position="228"/>
    </location>
</feature>
<feature type="region of interest" description="Disordered" evidence="10">
    <location>
        <begin position="1"/>
        <end position="48"/>
    </location>
</feature>
<reference evidence="13 14" key="1">
    <citation type="submission" date="2017-09" db="EMBL/GenBank/DDBJ databases">
        <title>WGS assembly of Aquilegia coerulea Goldsmith.</title>
        <authorList>
            <person name="Hodges S."/>
            <person name="Kramer E."/>
            <person name="Nordborg M."/>
            <person name="Tomkins J."/>
            <person name="Borevitz J."/>
            <person name="Derieg N."/>
            <person name="Yan J."/>
            <person name="Mihaltcheva S."/>
            <person name="Hayes R.D."/>
            <person name="Rokhsar D."/>
        </authorList>
    </citation>
    <scope>NUCLEOTIDE SEQUENCE [LARGE SCALE GENOMIC DNA]</scope>
    <source>
        <strain evidence="14">cv. Goldsmith</strain>
    </source>
</reference>
<feature type="domain" description="FF" evidence="12">
    <location>
        <begin position="511"/>
        <end position="566"/>
    </location>
</feature>
<sequence>MSSNPQSSGTQVPRPPLVGSVGSQNFMQFQPGAAQQQQQQQTQSFIPAGSQQFRPVAQGQQMHFSQTMQQVPLRPPSSQAFSMSYGQPNMPVAAASTQPQHSTQGVGGFGMAPSSSYTFTPSPYGQPPNSINMSAQYQPSSQMNASVIPVGGQPWLSSGSQSIPVATHMEQPTGQQPSVMVSTISAAHAQTNPSIPSSSDWQEHTAADGRRYYYNKKTRQSSWEKPVELMTPLERADASTVWKEFATQDGRKYYYNKDTKESKWTIPEELKLAREQAEKMSSQGTHTDTAVASQAHVSVNVSTVEVSSNSASAMSGVISSPVSVTPVVPAANSLPLVALGSQSTPISTSSVSLNFVGGHSPVASITPSHASVTGTGIPADLATSATLMNVSDNVHSQDVPNSANGASIQDLEEAKKGMTVAGKVNVTIQEDKTVDDEPFPYPSKQEAKNAFKALLESANVESDWSWDQAMRIIVNDKRYGALKTLGEKKQAFNEYLGQRKKQEAEERRIKQKKAREEFTKMLEESKELTSSTRWSKAISMFEEDERFKAVERPRDREDLFESYIVELQKKEREKAQEEHQENLMEYRRFLESCGFIKVDSLWRKVQDRLEDDERCSRLEKIDRLEGFKEYIRDLEKEEDEQKKIHKEKVRRTERKNRDDFLKLMEEDVATGVLTAKTHWRDYCIKVKETPEYMAVALNTSGSTPKDLFEDVVEDLEKQYHDDKYRIKDSIKLKKITLTSTWTLEDLQDAISDEVSSPQISNINFKLVYDELLERIKEKEEKEAKKRQRLADDFTDLLYSIKEITASSIWEDSRQYFEDSQEYRSIGEESLKREIFEEYISLLLEKAKEKELKREEEKVKKEKEKEEKEKKKEKEKEKERKEKEKEREREKGKERSKKDENEDDSVDVTDVKEEKRKEKDRDRKHRKRHQSAADDLSSEKDEKEDSKKSRRHSSDRRKSRKHAYTPESDTESRHKRHKRDHRDSSRRNGAYEDLEDGEVGEDGEIR</sequence>
<dbReference type="FunCoup" id="A0A2G5EMP1">
    <property type="interactions" value="3537"/>
</dbReference>
<dbReference type="FunFam" id="1.10.10.440:FF:000022">
    <property type="entry name" value="Pre-mRNA-processing protein 40A"/>
    <property type="match status" value="1"/>
</dbReference>
<dbReference type="InterPro" id="IPR001202">
    <property type="entry name" value="WW_dom"/>
</dbReference>
<evidence type="ECO:0000256" key="10">
    <source>
        <dbReference type="SAM" id="MobiDB-lite"/>
    </source>
</evidence>
<dbReference type="Proteomes" id="UP000230069">
    <property type="component" value="Unassembled WGS sequence"/>
</dbReference>
<dbReference type="PROSITE" id="PS50020">
    <property type="entry name" value="WW_DOMAIN_2"/>
    <property type="match status" value="2"/>
</dbReference>
<dbReference type="Pfam" id="PF25432">
    <property type="entry name" value="FF_PRPF40A"/>
    <property type="match status" value="1"/>
</dbReference>
<dbReference type="Gene3D" id="2.20.70.10">
    <property type="match status" value="2"/>
</dbReference>
<feature type="coiled-coil region" evidence="9">
    <location>
        <begin position="627"/>
        <end position="655"/>
    </location>
</feature>
<dbReference type="GO" id="GO:0070063">
    <property type="term" value="F:RNA polymerase binding"/>
    <property type="evidence" value="ECO:0007669"/>
    <property type="project" value="UniProtKB-ARBA"/>
</dbReference>
<dbReference type="FunFam" id="1.10.10.440:FF:000013">
    <property type="entry name" value="pre-mRNA-processing protein 40A isoform X1"/>
    <property type="match status" value="1"/>
</dbReference>
<dbReference type="InterPro" id="IPR036020">
    <property type="entry name" value="WW_dom_sf"/>
</dbReference>
<dbReference type="GO" id="GO:0045292">
    <property type="term" value="P:mRNA cis splicing, via spliceosome"/>
    <property type="evidence" value="ECO:0007669"/>
    <property type="project" value="InterPro"/>
</dbReference>
<dbReference type="SUPFAM" id="SSF81698">
    <property type="entry name" value="FF domain"/>
    <property type="match status" value="5"/>
</dbReference>
<evidence type="ECO:0000256" key="4">
    <source>
        <dbReference type="ARBA" id="ARBA00023187"/>
    </source>
</evidence>
<evidence type="ECO:0000256" key="8">
    <source>
        <dbReference type="ARBA" id="ARBA00064817"/>
    </source>
</evidence>
<dbReference type="InterPro" id="IPR002713">
    <property type="entry name" value="FF_domain"/>
</dbReference>
<dbReference type="AlphaFoldDB" id="A0A2G5EMP1"/>
<comment type="function">
    <text evidence="6">Binds the phosphorylated C-terminal domain (CTD) of the largest subunit of RNA polymerase II and functions as a scaffold for RNA processing machineries. May be involved in pre-mRNA splicing.</text>
</comment>
<dbReference type="PANTHER" id="PTHR11864:SF0">
    <property type="entry name" value="PRP40 PRE-MRNA PROCESSING FACTOR 40 HOMOLOG A (YEAST)"/>
    <property type="match status" value="1"/>
</dbReference>
<comment type="subunit">
    <text evidence="8">Interacts (via the WW domains) with the phosphorylated C-terminal domain of NRPB1 (via CTD domain).</text>
</comment>
<dbReference type="STRING" id="218851.A0A2G5EMP1"/>
<evidence type="ECO:0000256" key="7">
    <source>
        <dbReference type="ARBA" id="ARBA00061317"/>
    </source>
</evidence>
<name>A0A2G5EMP1_AQUCA</name>
<comment type="subcellular location">
    <subcellularLocation>
        <location evidence="1">Nucleus</location>
    </subcellularLocation>
</comment>
<keyword evidence="4" id="KW-0508">mRNA splicing</keyword>
<dbReference type="Pfam" id="PF00397">
    <property type="entry name" value="WW"/>
    <property type="match status" value="2"/>
</dbReference>
<keyword evidence="14" id="KW-1185">Reference proteome</keyword>
<feature type="compositionally biased region" description="Acidic residues" evidence="10">
    <location>
        <begin position="991"/>
        <end position="1005"/>
    </location>
</feature>
<feature type="domain" description="FF" evidence="12">
    <location>
        <begin position="444"/>
        <end position="498"/>
    </location>
</feature>
<dbReference type="InterPro" id="IPR039726">
    <property type="entry name" value="Prp40-like"/>
</dbReference>
<dbReference type="GO" id="GO:0071004">
    <property type="term" value="C:U2-type prespliceosome"/>
    <property type="evidence" value="ECO:0007669"/>
    <property type="project" value="TreeGrafter"/>
</dbReference>
<dbReference type="OrthoDB" id="187617at2759"/>
<evidence type="ECO:0000313" key="13">
    <source>
        <dbReference type="EMBL" id="PIA57042.1"/>
    </source>
</evidence>
<feature type="compositionally biased region" description="Basic and acidic residues" evidence="10">
    <location>
        <begin position="936"/>
        <end position="946"/>
    </location>
</feature>
<dbReference type="CDD" id="cd00201">
    <property type="entry name" value="WW"/>
    <property type="match status" value="2"/>
</dbReference>
<keyword evidence="2" id="KW-0507">mRNA processing</keyword>
<feature type="compositionally biased region" description="Basic and acidic residues" evidence="10">
    <location>
        <begin position="908"/>
        <end position="920"/>
    </location>
</feature>
<dbReference type="FunFam" id="1.10.10.440:FF:000026">
    <property type="entry name" value="Pre-mRNA-processing protein 40A"/>
    <property type="match status" value="1"/>
</dbReference>
<dbReference type="SMART" id="SM00456">
    <property type="entry name" value="WW"/>
    <property type="match status" value="2"/>
</dbReference>
<evidence type="ECO:0000256" key="2">
    <source>
        <dbReference type="ARBA" id="ARBA00022664"/>
    </source>
</evidence>
<dbReference type="PROSITE" id="PS51676">
    <property type="entry name" value="FF"/>
    <property type="match status" value="4"/>
</dbReference>
<comment type="similarity">
    <text evidence="7">Belongs to the PRPF40 family.</text>
</comment>
<evidence type="ECO:0008006" key="15">
    <source>
        <dbReference type="Google" id="ProtNLM"/>
    </source>
</evidence>
<dbReference type="Pfam" id="PF01846">
    <property type="entry name" value="FF"/>
    <property type="match status" value="4"/>
</dbReference>
<dbReference type="FunFam" id="1.10.10.440:FF:000024">
    <property type="entry name" value="Pre-mRNA-processing protein 40A"/>
    <property type="match status" value="1"/>
</dbReference>
<dbReference type="GO" id="GO:0005685">
    <property type="term" value="C:U1 snRNP"/>
    <property type="evidence" value="ECO:0007669"/>
    <property type="project" value="TreeGrafter"/>
</dbReference>
<evidence type="ECO:0000259" key="11">
    <source>
        <dbReference type="PROSITE" id="PS50020"/>
    </source>
</evidence>
<feature type="compositionally biased region" description="Basic and acidic residues" evidence="10">
    <location>
        <begin position="980"/>
        <end position="989"/>
    </location>
</feature>
<keyword evidence="9" id="KW-0175">Coiled coil</keyword>